<evidence type="ECO:0000256" key="5">
    <source>
        <dbReference type="ARBA" id="ARBA00022737"/>
    </source>
</evidence>
<feature type="compositionally biased region" description="Polar residues" evidence="8">
    <location>
        <begin position="1"/>
        <end position="15"/>
    </location>
</feature>
<dbReference type="STRING" id="65357.A0A024GGK6"/>
<dbReference type="OrthoDB" id="21128at2759"/>
<dbReference type="InterPro" id="IPR032401">
    <property type="entry name" value="EDC4_WD40"/>
</dbReference>
<feature type="compositionally biased region" description="Low complexity" evidence="8">
    <location>
        <begin position="55"/>
        <end position="69"/>
    </location>
</feature>
<protein>
    <submittedName>
        <fullName evidence="11">Uncharacterized protein</fullName>
    </submittedName>
</protein>
<dbReference type="InterPro" id="IPR036322">
    <property type="entry name" value="WD40_repeat_dom_sf"/>
</dbReference>
<evidence type="ECO:0000313" key="11">
    <source>
        <dbReference type="EMBL" id="CCI45675.1"/>
    </source>
</evidence>
<feature type="region of interest" description="Disordered" evidence="8">
    <location>
        <begin position="615"/>
        <end position="634"/>
    </location>
</feature>
<keyword evidence="12" id="KW-1185">Reference proteome</keyword>
<reference evidence="11 12" key="1">
    <citation type="submission" date="2012-05" db="EMBL/GenBank/DDBJ databases">
        <title>Recombination and specialization in a pathogen metapopulation.</title>
        <authorList>
            <person name="Gardiner A."/>
            <person name="Kemen E."/>
            <person name="Schultz-Larsen T."/>
            <person name="MacLean D."/>
            <person name="Van Oosterhout C."/>
            <person name="Jones J.D.G."/>
        </authorList>
    </citation>
    <scope>NUCLEOTIDE SEQUENCE [LARGE SCALE GENOMIC DNA]</scope>
    <source>
        <strain evidence="11 12">Ac Nc2</strain>
    </source>
</reference>
<feature type="compositionally biased region" description="Pro residues" evidence="8">
    <location>
        <begin position="17"/>
        <end position="29"/>
    </location>
</feature>
<evidence type="ECO:0000256" key="4">
    <source>
        <dbReference type="ARBA" id="ARBA00022574"/>
    </source>
</evidence>
<dbReference type="InterPro" id="IPR049404">
    <property type="entry name" value="EDC4_C"/>
</dbReference>
<evidence type="ECO:0000313" key="12">
    <source>
        <dbReference type="Proteomes" id="UP000053237"/>
    </source>
</evidence>
<dbReference type="Gene3D" id="1.10.220.100">
    <property type="entry name" value="conserved c-terminal region of ge- 1"/>
    <property type="match status" value="1"/>
</dbReference>
<dbReference type="PANTHER" id="PTHR15598">
    <property type="entry name" value="ENHANCER OF MRNA-DECAPPING PROTEIN 4"/>
    <property type="match status" value="1"/>
</dbReference>
<feature type="region of interest" description="Disordered" evidence="8">
    <location>
        <begin position="1"/>
        <end position="69"/>
    </location>
</feature>
<dbReference type="GO" id="GO:0031087">
    <property type="term" value="P:deadenylation-independent decapping of nuclear-transcribed mRNA"/>
    <property type="evidence" value="ECO:0007669"/>
    <property type="project" value="InterPro"/>
</dbReference>
<dbReference type="InParanoid" id="A0A024GGK6"/>
<name>A0A024GGK6_9STRA</name>
<dbReference type="PROSITE" id="PS00678">
    <property type="entry name" value="WD_REPEATS_1"/>
    <property type="match status" value="1"/>
</dbReference>
<feature type="domain" description="Enhancer of mRNA-decapping protein 4 WD40 repeat region" evidence="9">
    <location>
        <begin position="312"/>
        <end position="467"/>
    </location>
</feature>
<keyword evidence="5" id="KW-0677">Repeat</keyword>
<dbReference type="InterPro" id="IPR019775">
    <property type="entry name" value="WD40_repeat_CS"/>
</dbReference>
<keyword evidence="6 7" id="KW-0175">Coiled coil</keyword>
<dbReference type="GO" id="GO:0000932">
    <property type="term" value="C:P-body"/>
    <property type="evidence" value="ECO:0007669"/>
    <property type="project" value="UniProtKB-SubCell"/>
</dbReference>
<feature type="compositionally biased region" description="Polar residues" evidence="8">
    <location>
        <begin position="125"/>
        <end position="149"/>
    </location>
</feature>
<evidence type="ECO:0000256" key="8">
    <source>
        <dbReference type="SAM" id="MobiDB-lite"/>
    </source>
</evidence>
<comment type="caution">
    <text evidence="11">The sequence shown here is derived from an EMBL/GenBank/DDBJ whole genome shotgun (WGS) entry which is preliminary data.</text>
</comment>
<gene>
    <name evidence="11" type="ORF">BN9_065720</name>
</gene>
<dbReference type="Pfam" id="PF00400">
    <property type="entry name" value="WD40"/>
    <property type="match status" value="1"/>
</dbReference>
<evidence type="ECO:0000256" key="3">
    <source>
        <dbReference type="ARBA" id="ARBA00022490"/>
    </source>
</evidence>
<dbReference type="Proteomes" id="UP000053237">
    <property type="component" value="Unassembled WGS sequence"/>
</dbReference>
<comment type="subcellular location">
    <subcellularLocation>
        <location evidence="1">Cytoplasm</location>
        <location evidence="1">P-body</location>
    </subcellularLocation>
</comment>
<feature type="compositionally biased region" description="Polar residues" evidence="8">
    <location>
        <begin position="98"/>
        <end position="109"/>
    </location>
</feature>
<evidence type="ECO:0000259" key="9">
    <source>
        <dbReference type="Pfam" id="PF16529"/>
    </source>
</evidence>
<dbReference type="PANTHER" id="PTHR15598:SF5">
    <property type="entry name" value="ENHANCER OF MRNA-DECAPPING PROTEIN 4"/>
    <property type="match status" value="1"/>
</dbReference>
<feature type="compositionally biased region" description="Polar residues" evidence="8">
    <location>
        <begin position="30"/>
        <end position="54"/>
    </location>
</feature>
<evidence type="ECO:0000256" key="1">
    <source>
        <dbReference type="ARBA" id="ARBA00004201"/>
    </source>
</evidence>
<feature type="coiled-coil region" evidence="7">
    <location>
        <begin position="870"/>
        <end position="897"/>
    </location>
</feature>
<evidence type="ECO:0000256" key="6">
    <source>
        <dbReference type="ARBA" id="ARBA00023054"/>
    </source>
</evidence>
<dbReference type="InterPro" id="IPR044938">
    <property type="entry name" value="EDC4_C_sf"/>
</dbReference>
<dbReference type="Pfam" id="PF16529">
    <property type="entry name" value="Ge1_WD40"/>
    <property type="match status" value="1"/>
</dbReference>
<accession>A0A024GGK6</accession>
<evidence type="ECO:0000256" key="7">
    <source>
        <dbReference type="SAM" id="Coils"/>
    </source>
</evidence>
<feature type="compositionally biased region" description="Low complexity" evidence="8">
    <location>
        <begin position="574"/>
        <end position="590"/>
    </location>
</feature>
<organism evidence="11 12">
    <name type="scientific">Albugo candida</name>
    <dbReference type="NCBI Taxonomy" id="65357"/>
    <lineage>
        <taxon>Eukaryota</taxon>
        <taxon>Sar</taxon>
        <taxon>Stramenopiles</taxon>
        <taxon>Oomycota</taxon>
        <taxon>Peronosporomycetes</taxon>
        <taxon>Albuginales</taxon>
        <taxon>Albuginaceae</taxon>
        <taxon>Albugo</taxon>
    </lineage>
</organism>
<evidence type="ECO:0000259" key="10">
    <source>
        <dbReference type="Pfam" id="PF21289"/>
    </source>
</evidence>
<dbReference type="InterPro" id="IPR001680">
    <property type="entry name" value="WD40_rpt"/>
</dbReference>
<evidence type="ECO:0000256" key="2">
    <source>
        <dbReference type="ARBA" id="ARBA00009639"/>
    </source>
</evidence>
<dbReference type="SMART" id="SM00320">
    <property type="entry name" value="WD40"/>
    <property type="match status" value="3"/>
</dbReference>
<keyword evidence="4" id="KW-0853">WD repeat</keyword>
<dbReference type="Pfam" id="PF21289">
    <property type="entry name" value="EDC4_C"/>
    <property type="match status" value="1"/>
</dbReference>
<feature type="domain" description="Enhancer of mRNA-decapping protein 4 C-terminal" evidence="10">
    <location>
        <begin position="923"/>
        <end position="1027"/>
    </location>
</feature>
<comment type="similarity">
    <text evidence="2">Belongs to the WD repeat EDC4 family.</text>
</comment>
<feature type="region of interest" description="Disordered" evidence="8">
    <location>
        <begin position="569"/>
        <end position="590"/>
    </location>
</feature>
<dbReference type="EMBL" id="CAIX01000104">
    <property type="protein sequence ID" value="CCI45675.1"/>
    <property type="molecule type" value="Genomic_DNA"/>
</dbReference>
<dbReference type="SUPFAM" id="SSF50978">
    <property type="entry name" value="WD40 repeat-like"/>
    <property type="match status" value="1"/>
</dbReference>
<dbReference type="Gene3D" id="6.10.140.270">
    <property type="match status" value="1"/>
</dbReference>
<feature type="region of interest" description="Disordered" evidence="8">
    <location>
        <begin position="98"/>
        <end position="153"/>
    </location>
</feature>
<dbReference type="InterPro" id="IPR045152">
    <property type="entry name" value="EDC4-like"/>
</dbReference>
<proteinExistence type="inferred from homology"/>
<dbReference type="Gene3D" id="2.130.10.10">
    <property type="entry name" value="YVTN repeat-like/Quinoprotein amine dehydrogenase"/>
    <property type="match status" value="1"/>
</dbReference>
<sequence>MSYNNSSTGSQSNLEDPNPPPLPPLPPSPYSSINRPQLSNSNLSAMPSQSQTVNSATHSFSSSAHTSTSENKISKFYTHSQLYPDALLQSQSQNLMHKSFTFTPPNSGNARLVSDISLGNGGMQSSGPNESVTSRTSAMNSMSSNQDTLNHPGLKFPYREQIEHSISEECATQNLEVTPITLYQSVRGHETGKLVSVNNQFISYPIRNGLIRVISQTSVDRCLLRRHENHQVVDLAFFQPQSNLLCSTATDNKIIIWDMQPDPLTFTVNKVIACETRLIKWHPQSSDKIGAADGSKVYVINLKSFSSSGSDSDNISESSITCTQPDGVMHDFTFSMDGECVITAGSDGLVRIFRVGGLLDNQNGHFVHQFEPFNGKAVTSVFFHHSEPYKPATLVLGGDGNRQIAFWNAALTESMQPACDQTIKLRSSQDADASDTISNELLLDSTSGLLFVASRKKPILTVFHIGSTMIRGGMVRYIDSATEFTLAYPILSMEVHHPQESLTSSPDQANMHLYCVQTEAIQRYNISLSACYSQNLESQSEVESMREESTTQEPLLDNVLGQTVGSVTREDALSYQPTSESSHSSTRLSYSYDTNDQIGVNADTMTDAERLADNDGSLITSTTPPRLVTTPPNPRLLPTIPSTSGSEHGSCRSLTYPRLPHHITDSSPTSSGKAIHEDTSSQLGASIDDFGGDTQQILTYLKMMEAKQTQRDQNLLHQQQILIDRLGKTLETRIGTQIERTLQRQVQSILVPAMGRIVMHTMEHSFKEPVCKSFQSSISDTLLPKMEAKLNHTVATAVPGQVDKGMKSMVGKLVEDVRQPIRNSFRECFQDIIIPSFQAATQKMFEQISDTFVKGAQSAVESSTQGVQSLQSIQLELQHLRESVDSLGNKLNDLDASNSVTVKVDSAVQGPEENYLDKLKEEVTQFLQNEDYEQAFQMALGAQNVELVVFTCRDLDPRTVLCCRPIKLSQMLVLCLVQQLGADLSTEWPIKLSWLREALLVMDTTDASIAVFVPDVLHELKESMNQIPEDERDSQFTLLHHILNSMLSCLR</sequence>
<dbReference type="InterPro" id="IPR015943">
    <property type="entry name" value="WD40/YVTN_repeat-like_dom_sf"/>
</dbReference>
<keyword evidence="3" id="KW-0963">Cytoplasm</keyword>
<dbReference type="AlphaFoldDB" id="A0A024GGK6"/>